<feature type="region of interest" description="Disordered" evidence="1">
    <location>
        <begin position="1"/>
        <end position="36"/>
    </location>
</feature>
<accession>A0A7T8KFM5</accession>
<evidence type="ECO:0000313" key="2">
    <source>
        <dbReference type="EMBL" id="QQP55006.1"/>
    </source>
</evidence>
<gene>
    <name evidence="2" type="ORF">FKW44_008031</name>
</gene>
<evidence type="ECO:0000256" key="1">
    <source>
        <dbReference type="SAM" id="MobiDB-lite"/>
    </source>
</evidence>
<organism evidence="2 3">
    <name type="scientific">Caligus rogercresseyi</name>
    <name type="common">Sea louse</name>
    <dbReference type="NCBI Taxonomy" id="217165"/>
    <lineage>
        <taxon>Eukaryota</taxon>
        <taxon>Metazoa</taxon>
        <taxon>Ecdysozoa</taxon>
        <taxon>Arthropoda</taxon>
        <taxon>Crustacea</taxon>
        <taxon>Multicrustacea</taxon>
        <taxon>Hexanauplia</taxon>
        <taxon>Copepoda</taxon>
        <taxon>Siphonostomatoida</taxon>
        <taxon>Caligidae</taxon>
        <taxon>Caligus</taxon>
    </lineage>
</organism>
<sequence length="54" mass="6003">MVWAEVTSDGKRPQYLCRGGREDRPGSIPAFSFRGGRPMGTKRVSYGSFPVPTR</sequence>
<keyword evidence="3" id="KW-1185">Reference proteome</keyword>
<proteinExistence type="predicted"/>
<reference evidence="3" key="1">
    <citation type="submission" date="2021-01" db="EMBL/GenBank/DDBJ databases">
        <title>Caligus Genome Assembly.</title>
        <authorList>
            <person name="Gallardo-Escarate C."/>
        </authorList>
    </citation>
    <scope>NUCLEOTIDE SEQUENCE [LARGE SCALE GENOMIC DNA]</scope>
</reference>
<dbReference type="EMBL" id="CP045894">
    <property type="protein sequence ID" value="QQP55006.1"/>
    <property type="molecule type" value="Genomic_DNA"/>
</dbReference>
<dbReference type="Proteomes" id="UP000595437">
    <property type="component" value="Chromosome 5"/>
</dbReference>
<dbReference type="AlphaFoldDB" id="A0A7T8KFM5"/>
<name>A0A7T8KFM5_CALRO</name>
<protein>
    <submittedName>
        <fullName evidence="2">Uncharacterized protein</fullName>
    </submittedName>
</protein>
<evidence type="ECO:0000313" key="3">
    <source>
        <dbReference type="Proteomes" id="UP000595437"/>
    </source>
</evidence>